<keyword evidence="2" id="KW-1185">Reference proteome</keyword>
<proteinExistence type="predicted"/>
<dbReference type="PATRIC" id="fig|1423735.3.peg.1615"/>
<reference evidence="1 2" key="1">
    <citation type="journal article" date="2015" name="Genome Announc.">
        <title>Expanding the biotechnology potential of lactobacilli through comparative genomics of 213 strains and associated genera.</title>
        <authorList>
            <person name="Sun Z."/>
            <person name="Harris H.M."/>
            <person name="McCann A."/>
            <person name="Guo C."/>
            <person name="Argimon S."/>
            <person name="Zhang W."/>
            <person name="Yang X."/>
            <person name="Jeffery I.B."/>
            <person name="Cooney J.C."/>
            <person name="Kagawa T.F."/>
            <person name="Liu W."/>
            <person name="Song Y."/>
            <person name="Salvetti E."/>
            <person name="Wrobel A."/>
            <person name="Rasinkangas P."/>
            <person name="Parkhill J."/>
            <person name="Rea M.C."/>
            <person name="O'Sullivan O."/>
            <person name="Ritari J."/>
            <person name="Douillard F.P."/>
            <person name="Paul Ross R."/>
            <person name="Yang R."/>
            <person name="Briner A.E."/>
            <person name="Felis G.E."/>
            <person name="de Vos W.M."/>
            <person name="Barrangou R."/>
            <person name="Klaenhammer T.R."/>
            <person name="Caufield P.W."/>
            <person name="Cui Y."/>
            <person name="Zhang H."/>
            <person name="O'Toole P.W."/>
        </authorList>
    </citation>
    <scope>NUCLEOTIDE SEQUENCE [LARGE SCALE GENOMIC DNA]</scope>
    <source>
        <strain evidence="1 2">DSM 17758</strain>
    </source>
</reference>
<dbReference type="STRING" id="1423735.FC15_GL001560"/>
<gene>
    <name evidence="1" type="ORF">FC15_GL001560</name>
</gene>
<protein>
    <submittedName>
        <fullName evidence="1">Uncharacterized protein</fullName>
    </submittedName>
</protein>
<name>A0A0R1VWD0_9LACO</name>
<dbReference type="InterPro" id="IPR038620">
    <property type="entry name" value="YdcP-like_sf"/>
</dbReference>
<evidence type="ECO:0000313" key="2">
    <source>
        <dbReference type="Proteomes" id="UP000051315"/>
    </source>
</evidence>
<dbReference type="AlphaFoldDB" id="A0A0R1VWD0"/>
<dbReference type="OrthoDB" id="2292308at2"/>
<organism evidence="1 2">
    <name type="scientific">Lapidilactobacillus concavus DSM 17758</name>
    <dbReference type="NCBI Taxonomy" id="1423735"/>
    <lineage>
        <taxon>Bacteria</taxon>
        <taxon>Bacillati</taxon>
        <taxon>Bacillota</taxon>
        <taxon>Bacilli</taxon>
        <taxon>Lactobacillales</taxon>
        <taxon>Lactobacillaceae</taxon>
        <taxon>Lapidilactobacillus</taxon>
    </lineage>
</organism>
<accession>A0A0R1VWD0</accession>
<sequence>MTTTFGIDPKKFYPEIDETLGRIEFQKVLTEYHPEDLTGDIDPDEVESTRIELYSQNFHGAVIVTLVGRLEGNFVFGDEVTLIGAEFNPFSILPDPTRKEVDNFFQIKITGLRKVDGQEKS</sequence>
<dbReference type="Gene3D" id="2.40.50.390">
    <property type="entry name" value="Conjugative transposon protein, DUF961"/>
    <property type="match status" value="1"/>
</dbReference>
<dbReference type="Proteomes" id="UP000051315">
    <property type="component" value="Unassembled WGS sequence"/>
</dbReference>
<evidence type="ECO:0000313" key="1">
    <source>
        <dbReference type="EMBL" id="KRM09930.1"/>
    </source>
</evidence>
<dbReference type="RefSeq" id="WP_057824527.1">
    <property type="nucleotide sequence ID" value="NZ_AZFX01000042.1"/>
</dbReference>
<comment type="caution">
    <text evidence="1">The sequence shown here is derived from an EMBL/GenBank/DDBJ whole genome shotgun (WGS) entry which is preliminary data.</text>
</comment>
<dbReference type="EMBL" id="AZFX01000042">
    <property type="protein sequence ID" value="KRM09930.1"/>
    <property type="molecule type" value="Genomic_DNA"/>
</dbReference>